<comment type="caution">
    <text evidence="2">The sequence shown here is derived from an EMBL/GenBank/DDBJ whole genome shotgun (WGS) entry which is preliminary data.</text>
</comment>
<protein>
    <submittedName>
        <fullName evidence="2">Uncharacterized protein</fullName>
    </submittedName>
</protein>
<proteinExistence type="predicted"/>
<evidence type="ECO:0000256" key="1">
    <source>
        <dbReference type="SAM" id="MobiDB-lite"/>
    </source>
</evidence>
<reference evidence="2 3" key="1">
    <citation type="submission" date="2019-05" db="EMBL/GenBank/DDBJ databases">
        <title>Another draft genome of Portunus trituberculatus and its Hox gene families provides insights of decapod evolution.</title>
        <authorList>
            <person name="Jeong J.-H."/>
            <person name="Song I."/>
            <person name="Kim S."/>
            <person name="Choi T."/>
            <person name="Kim D."/>
            <person name="Ryu S."/>
            <person name="Kim W."/>
        </authorList>
    </citation>
    <scope>NUCLEOTIDE SEQUENCE [LARGE SCALE GENOMIC DNA]</scope>
    <source>
        <tissue evidence="2">Muscle</tissue>
    </source>
</reference>
<evidence type="ECO:0000313" key="2">
    <source>
        <dbReference type="EMBL" id="MPC16566.1"/>
    </source>
</evidence>
<keyword evidence="3" id="KW-1185">Reference proteome</keyword>
<accession>A0A5B7D5I7</accession>
<gene>
    <name evidence="2" type="ORF">E2C01_009395</name>
</gene>
<organism evidence="2 3">
    <name type="scientific">Portunus trituberculatus</name>
    <name type="common">Swimming crab</name>
    <name type="synonym">Neptunus trituberculatus</name>
    <dbReference type="NCBI Taxonomy" id="210409"/>
    <lineage>
        <taxon>Eukaryota</taxon>
        <taxon>Metazoa</taxon>
        <taxon>Ecdysozoa</taxon>
        <taxon>Arthropoda</taxon>
        <taxon>Crustacea</taxon>
        <taxon>Multicrustacea</taxon>
        <taxon>Malacostraca</taxon>
        <taxon>Eumalacostraca</taxon>
        <taxon>Eucarida</taxon>
        <taxon>Decapoda</taxon>
        <taxon>Pleocyemata</taxon>
        <taxon>Brachyura</taxon>
        <taxon>Eubrachyura</taxon>
        <taxon>Portunoidea</taxon>
        <taxon>Portunidae</taxon>
        <taxon>Portuninae</taxon>
        <taxon>Portunus</taxon>
    </lineage>
</organism>
<name>A0A5B7D5I7_PORTR</name>
<dbReference type="Proteomes" id="UP000324222">
    <property type="component" value="Unassembled WGS sequence"/>
</dbReference>
<dbReference type="AlphaFoldDB" id="A0A5B7D5I7"/>
<evidence type="ECO:0000313" key="3">
    <source>
        <dbReference type="Proteomes" id="UP000324222"/>
    </source>
</evidence>
<dbReference type="EMBL" id="VSRR010000517">
    <property type="protein sequence ID" value="MPC16566.1"/>
    <property type="molecule type" value="Genomic_DNA"/>
</dbReference>
<feature type="region of interest" description="Disordered" evidence="1">
    <location>
        <begin position="33"/>
        <end position="68"/>
    </location>
</feature>
<sequence>MRSFRKLLHGSPDTSTTTCRELRLSVRLTPAPWEKGPLSKSGHSLAEKFSIGPQGTREARPSMDQTCHSPGRVSGALYDYLGEFVRLAEAVFVSGKS</sequence>